<feature type="chain" id="PRO_5039384510" evidence="2">
    <location>
        <begin position="33"/>
        <end position="252"/>
    </location>
</feature>
<dbReference type="STRING" id="1118060.GCA_000311845_00239"/>
<dbReference type="eggNOG" id="COG3745">
    <property type="taxonomic scope" value="Bacteria"/>
</dbReference>
<feature type="compositionally biased region" description="Acidic residues" evidence="1">
    <location>
        <begin position="243"/>
        <end position="252"/>
    </location>
</feature>
<dbReference type="Pfam" id="PF08666">
    <property type="entry name" value="SAF"/>
    <property type="match status" value="1"/>
</dbReference>
<accession>A0A1Y3U117</accession>
<dbReference type="SMART" id="SM00858">
    <property type="entry name" value="SAF"/>
    <property type="match status" value="1"/>
</dbReference>
<evidence type="ECO:0000313" key="5">
    <source>
        <dbReference type="Proteomes" id="UP000196560"/>
    </source>
</evidence>
<dbReference type="InterPro" id="IPR017592">
    <property type="entry name" value="Pilus_assmbl_Flp-typ_CpaB"/>
</dbReference>
<name>A0A1Y3U117_9ACTN</name>
<dbReference type="RefSeq" id="WP_087186818.1">
    <property type="nucleotide sequence ID" value="NZ_NFHO01000010.1"/>
</dbReference>
<evidence type="ECO:0000313" key="4">
    <source>
        <dbReference type="EMBL" id="OUN41885.1"/>
    </source>
</evidence>
<keyword evidence="2" id="KW-0732">Signal</keyword>
<feature type="domain" description="SAF" evidence="3">
    <location>
        <begin position="48"/>
        <end position="110"/>
    </location>
</feature>
<dbReference type="Gene3D" id="3.90.1210.10">
    <property type="entry name" value="Antifreeze-like/N-acetylneuraminic acid synthase C-terminal domain"/>
    <property type="match status" value="1"/>
</dbReference>
<organism evidence="4 5">
    <name type="scientific">Enorma massiliensis</name>
    <dbReference type="NCBI Taxonomy" id="1472761"/>
    <lineage>
        <taxon>Bacteria</taxon>
        <taxon>Bacillati</taxon>
        <taxon>Actinomycetota</taxon>
        <taxon>Coriobacteriia</taxon>
        <taxon>Coriobacteriales</taxon>
        <taxon>Coriobacteriaceae</taxon>
        <taxon>Enorma</taxon>
    </lineage>
</organism>
<proteinExistence type="predicted"/>
<reference evidence="5" key="1">
    <citation type="submission" date="2017-04" db="EMBL/GenBank/DDBJ databases">
        <title>Function of individual gut microbiota members based on whole genome sequencing of pure cultures obtained from chicken caecum.</title>
        <authorList>
            <person name="Medvecky M."/>
            <person name="Cejkova D."/>
            <person name="Polansky O."/>
            <person name="Karasova D."/>
            <person name="Kubasova T."/>
            <person name="Cizek A."/>
            <person name="Rychlik I."/>
        </authorList>
    </citation>
    <scope>NUCLEOTIDE SEQUENCE [LARGE SCALE GENOMIC DNA]</scope>
    <source>
        <strain evidence="5">An70</strain>
    </source>
</reference>
<comment type="caution">
    <text evidence="4">The sequence shown here is derived from an EMBL/GenBank/DDBJ whole genome shotgun (WGS) entry which is preliminary data.</text>
</comment>
<feature type="compositionally biased region" description="Low complexity" evidence="1">
    <location>
        <begin position="225"/>
        <end position="239"/>
    </location>
</feature>
<feature type="region of interest" description="Disordered" evidence="1">
    <location>
        <begin position="206"/>
        <end position="252"/>
    </location>
</feature>
<gene>
    <name evidence="4" type="ORF">B5G21_08505</name>
</gene>
<dbReference type="Pfam" id="PF16976">
    <property type="entry name" value="RcpC"/>
    <property type="match status" value="1"/>
</dbReference>
<dbReference type="Proteomes" id="UP000196560">
    <property type="component" value="Unassembled WGS sequence"/>
</dbReference>
<evidence type="ECO:0000259" key="3">
    <source>
        <dbReference type="SMART" id="SM00858"/>
    </source>
</evidence>
<keyword evidence="5" id="KW-1185">Reference proteome</keyword>
<evidence type="ECO:0000256" key="1">
    <source>
        <dbReference type="SAM" id="MobiDB-lite"/>
    </source>
</evidence>
<dbReference type="AlphaFoldDB" id="A0A1Y3U117"/>
<dbReference type="CDD" id="cd11614">
    <property type="entry name" value="SAF_CpaB_FlgA_like"/>
    <property type="match status" value="1"/>
</dbReference>
<dbReference type="EMBL" id="NFHO01000010">
    <property type="protein sequence ID" value="OUN41885.1"/>
    <property type="molecule type" value="Genomic_DNA"/>
</dbReference>
<dbReference type="NCBIfam" id="TIGR03177">
    <property type="entry name" value="pilus_cpaB"/>
    <property type="match status" value="1"/>
</dbReference>
<dbReference type="InterPro" id="IPR013974">
    <property type="entry name" value="SAF"/>
</dbReference>
<evidence type="ECO:0000256" key="2">
    <source>
        <dbReference type="SAM" id="SignalP"/>
    </source>
</evidence>
<feature type="signal peptide" evidence="2">
    <location>
        <begin position="1"/>
        <end position="32"/>
    </location>
</feature>
<dbReference type="InterPro" id="IPR031571">
    <property type="entry name" value="RcpC_dom"/>
</dbReference>
<protein>
    <submittedName>
        <fullName evidence="4">Flp pilus assembly protein CpaB</fullName>
    </submittedName>
</protein>
<sequence>MKQGKRLIASVASGLLAAALSLWYGASLQAGAEQERQEMLAAYGGDLVSVCVASRDIDAGETIDEGCVRVEEWVAGMLPSGALTSADDVIGRQVTSAIPEQAVLCPLYFETRSGSLDIPEGRVAVSVGVDAAHAVGGSIEPGTSVDVYVSANGVADRLCGAHVIDTSAQGEGAASGDLSWVTLAIEPDRVTEVLAATAKGTITLAAPGEGANAGASDDSVDTEASSDAVGEGSSAASAGTPTDELDEGGDAR</sequence>